<accession>A0A9W7C8W9</accession>
<evidence type="ECO:0000313" key="3">
    <source>
        <dbReference type="Proteomes" id="UP001165122"/>
    </source>
</evidence>
<name>A0A9W7C8W9_9STRA</name>
<protein>
    <submittedName>
        <fullName evidence="2">Uncharacterized protein</fullName>
    </submittedName>
</protein>
<dbReference type="AlphaFoldDB" id="A0A9W7C8W9"/>
<dbReference type="Proteomes" id="UP001165122">
    <property type="component" value="Unassembled WGS sequence"/>
</dbReference>
<evidence type="ECO:0000256" key="1">
    <source>
        <dbReference type="SAM" id="MobiDB-lite"/>
    </source>
</evidence>
<feature type="compositionally biased region" description="Basic and acidic residues" evidence="1">
    <location>
        <begin position="173"/>
        <end position="192"/>
    </location>
</feature>
<proteinExistence type="predicted"/>
<feature type="region of interest" description="Disordered" evidence="1">
    <location>
        <begin position="173"/>
        <end position="207"/>
    </location>
</feature>
<keyword evidence="3" id="KW-1185">Reference proteome</keyword>
<reference evidence="3" key="1">
    <citation type="journal article" date="2023" name="Commun. Biol.">
        <title>Genome analysis of Parmales, the sister group of diatoms, reveals the evolutionary specialization of diatoms from phago-mixotrophs to photoautotrophs.</title>
        <authorList>
            <person name="Ban H."/>
            <person name="Sato S."/>
            <person name="Yoshikawa S."/>
            <person name="Yamada K."/>
            <person name="Nakamura Y."/>
            <person name="Ichinomiya M."/>
            <person name="Sato N."/>
            <person name="Blanc-Mathieu R."/>
            <person name="Endo H."/>
            <person name="Kuwata A."/>
            <person name="Ogata H."/>
        </authorList>
    </citation>
    <scope>NUCLEOTIDE SEQUENCE [LARGE SCALE GENOMIC DNA]</scope>
    <source>
        <strain evidence="3">NIES 3700</strain>
    </source>
</reference>
<gene>
    <name evidence="2" type="ORF">TrLO_g13152</name>
</gene>
<dbReference type="EMBL" id="BRXW01000082">
    <property type="protein sequence ID" value="GMI05225.1"/>
    <property type="molecule type" value="Genomic_DNA"/>
</dbReference>
<sequence>MAPQKASSQSPLLTKAPEKPAPPMDLITQPPAPVPVAVDLLWEHRECAYADALKREGIGRGAKHGQVALLMKGFSHDDGWSVTATYYPQVTTCRIYYFKHSSFASNENLTKSTKKEGVRSEKALQIRAALFPSRYTPPLLPDFAKNIRRVTRRKADVKSKPVEKIRPKTVEKTPLVEKTTPHRERSSCERLFHRPPSRRPPLSRTPPLIENRALV</sequence>
<comment type="caution">
    <text evidence="2">The sequence shown here is derived from an EMBL/GenBank/DDBJ whole genome shotgun (WGS) entry which is preliminary data.</text>
</comment>
<evidence type="ECO:0000313" key="2">
    <source>
        <dbReference type="EMBL" id="GMI05225.1"/>
    </source>
</evidence>
<feature type="region of interest" description="Disordered" evidence="1">
    <location>
        <begin position="1"/>
        <end position="29"/>
    </location>
</feature>
<feature type="compositionally biased region" description="Polar residues" evidence="1">
    <location>
        <begin position="1"/>
        <end position="12"/>
    </location>
</feature>
<organism evidence="2 3">
    <name type="scientific">Triparma laevis f. longispina</name>
    <dbReference type="NCBI Taxonomy" id="1714387"/>
    <lineage>
        <taxon>Eukaryota</taxon>
        <taxon>Sar</taxon>
        <taxon>Stramenopiles</taxon>
        <taxon>Ochrophyta</taxon>
        <taxon>Bolidophyceae</taxon>
        <taxon>Parmales</taxon>
        <taxon>Triparmaceae</taxon>
        <taxon>Triparma</taxon>
    </lineage>
</organism>